<comment type="subcellular location">
    <subcellularLocation>
        <location evidence="6">Membrane</location>
        <topology evidence="6">Multi-pass membrane protein</topology>
    </subcellularLocation>
</comment>
<dbReference type="EMBL" id="OX465081">
    <property type="protein sequence ID" value="CAI9287002.1"/>
    <property type="molecule type" value="Genomic_DNA"/>
</dbReference>
<keyword evidence="4 6" id="KW-0560">Oxidoreductase</keyword>
<comment type="function">
    <text evidence="6">Catalyzes the stereospecific oxidation of squalene to (S)-2,3-epoxysqualene, and is considered to be a rate-limiting enzyme in steroid biosynthesis.</text>
</comment>
<accession>A0AA35Z812</accession>
<dbReference type="EC" id="1.14.14.17" evidence="6"/>
<protein>
    <recommendedName>
        <fullName evidence="6">Squalene monooxygenase</fullName>
        <ecNumber evidence="6">1.14.14.17</ecNumber>
    </recommendedName>
</protein>
<comment type="catalytic activity">
    <reaction evidence="6">
        <text>squalene + reduced [NADPH--hemoprotein reductase] + O2 = (S)-2,3-epoxysqualene + oxidized [NADPH--hemoprotein reductase] + H2O + H(+)</text>
        <dbReference type="Rhea" id="RHEA:25282"/>
        <dbReference type="Rhea" id="RHEA-COMP:11964"/>
        <dbReference type="Rhea" id="RHEA-COMP:11965"/>
        <dbReference type="ChEBI" id="CHEBI:15377"/>
        <dbReference type="ChEBI" id="CHEBI:15378"/>
        <dbReference type="ChEBI" id="CHEBI:15379"/>
        <dbReference type="ChEBI" id="CHEBI:15440"/>
        <dbReference type="ChEBI" id="CHEBI:15441"/>
        <dbReference type="ChEBI" id="CHEBI:57618"/>
        <dbReference type="ChEBI" id="CHEBI:58210"/>
        <dbReference type="EC" id="1.14.14.17"/>
    </reaction>
</comment>
<evidence type="ECO:0000259" key="7">
    <source>
        <dbReference type="Pfam" id="PF08491"/>
    </source>
</evidence>
<name>A0AA35Z812_LACSI</name>
<evidence type="ECO:0000256" key="2">
    <source>
        <dbReference type="ARBA" id="ARBA00022630"/>
    </source>
</evidence>
<evidence type="ECO:0000256" key="3">
    <source>
        <dbReference type="ARBA" id="ARBA00022827"/>
    </source>
</evidence>
<comment type="similarity">
    <text evidence="6">Belongs to the squalene monooxygenase family.</text>
</comment>
<dbReference type="GO" id="GO:0005783">
    <property type="term" value="C:endoplasmic reticulum"/>
    <property type="evidence" value="ECO:0007669"/>
    <property type="project" value="TreeGrafter"/>
</dbReference>
<reference evidence="8" key="1">
    <citation type="submission" date="2023-04" db="EMBL/GenBank/DDBJ databases">
        <authorList>
            <person name="Vijverberg K."/>
            <person name="Xiong W."/>
            <person name="Schranz E."/>
        </authorList>
    </citation>
    <scope>NUCLEOTIDE SEQUENCE</scope>
</reference>
<dbReference type="Proteomes" id="UP001177003">
    <property type="component" value="Chromosome 5"/>
</dbReference>
<dbReference type="GO" id="GO:0004506">
    <property type="term" value="F:squalene monooxygenase activity"/>
    <property type="evidence" value="ECO:0007669"/>
    <property type="project" value="UniProtKB-UniRule"/>
</dbReference>
<evidence type="ECO:0000313" key="8">
    <source>
        <dbReference type="EMBL" id="CAI9287002.1"/>
    </source>
</evidence>
<proteinExistence type="inferred from homology"/>
<evidence type="ECO:0000256" key="6">
    <source>
        <dbReference type="RuleBase" id="RU367121"/>
    </source>
</evidence>
<dbReference type="InterPro" id="IPR013698">
    <property type="entry name" value="Squalene_epoxidase"/>
</dbReference>
<comment type="cofactor">
    <cofactor evidence="1 6">
        <name>FAD</name>
        <dbReference type="ChEBI" id="CHEBI:57692"/>
    </cofactor>
</comment>
<evidence type="ECO:0000256" key="5">
    <source>
        <dbReference type="ARBA" id="ARBA00023136"/>
    </source>
</evidence>
<dbReference type="GO" id="GO:0016020">
    <property type="term" value="C:membrane"/>
    <property type="evidence" value="ECO:0007669"/>
    <property type="project" value="UniProtKB-SubCell"/>
</dbReference>
<keyword evidence="3 6" id="KW-0274">FAD</keyword>
<dbReference type="AlphaFoldDB" id="A0AA35Z812"/>
<feature type="domain" description="Squalene epoxidase" evidence="7">
    <location>
        <begin position="19"/>
        <end position="112"/>
    </location>
</feature>
<dbReference type="PANTHER" id="PTHR10835">
    <property type="entry name" value="SQUALENE MONOOXYGENASE"/>
    <property type="match status" value="1"/>
</dbReference>
<keyword evidence="5" id="KW-0472">Membrane</keyword>
<dbReference type="Pfam" id="PF08491">
    <property type="entry name" value="SE"/>
    <property type="match status" value="1"/>
</dbReference>
<keyword evidence="2 6" id="KW-0285">Flavoprotein</keyword>
<evidence type="ECO:0000256" key="4">
    <source>
        <dbReference type="ARBA" id="ARBA00023002"/>
    </source>
</evidence>
<dbReference type="PANTHER" id="PTHR10835:SF0">
    <property type="entry name" value="SQUALENE MONOOXYGENASE"/>
    <property type="match status" value="1"/>
</dbReference>
<keyword evidence="9" id="KW-1185">Reference proteome</keyword>
<dbReference type="GO" id="GO:0016126">
    <property type="term" value="P:sterol biosynthetic process"/>
    <property type="evidence" value="ECO:0007669"/>
    <property type="project" value="UniProtKB-UniRule"/>
</dbReference>
<dbReference type="InterPro" id="IPR040125">
    <property type="entry name" value="Squalene_monox"/>
</dbReference>
<organism evidence="8 9">
    <name type="scientific">Lactuca saligna</name>
    <name type="common">Willowleaf lettuce</name>
    <dbReference type="NCBI Taxonomy" id="75948"/>
    <lineage>
        <taxon>Eukaryota</taxon>
        <taxon>Viridiplantae</taxon>
        <taxon>Streptophyta</taxon>
        <taxon>Embryophyta</taxon>
        <taxon>Tracheophyta</taxon>
        <taxon>Spermatophyta</taxon>
        <taxon>Magnoliopsida</taxon>
        <taxon>eudicotyledons</taxon>
        <taxon>Gunneridae</taxon>
        <taxon>Pentapetalae</taxon>
        <taxon>asterids</taxon>
        <taxon>campanulids</taxon>
        <taxon>Asterales</taxon>
        <taxon>Asteraceae</taxon>
        <taxon>Cichorioideae</taxon>
        <taxon>Cichorieae</taxon>
        <taxon>Lactucinae</taxon>
        <taxon>Lactuca</taxon>
    </lineage>
</organism>
<evidence type="ECO:0000313" key="9">
    <source>
        <dbReference type="Proteomes" id="UP001177003"/>
    </source>
</evidence>
<sequence length="112" mass="12408">MVHGVHYRTKDAHATTAYAPLTIVCDGCFSNLRHDLCYPKIKTSSSFVALVLENTNLPYANHAHVTLADPSIILFYPISNTEIRCMVDIPKEKVPSTSNGEMAKYLKTEVAP</sequence>
<dbReference type="GO" id="GO:0050660">
    <property type="term" value="F:flavin adenine dinucleotide binding"/>
    <property type="evidence" value="ECO:0007669"/>
    <property type="project" value="UniProtKB-UniRule"/>
</dbReference>
<gene>
    <name evidence="8" type="ORF">LSALG_LOCUS26394</name>
</gene>
<evidence type="ECO:0000256" key="1">
    <source>
        <dbReference type="ARBA" id="ARBA00001974"/>
    </source>
</evidence>